<evidence type="ECO:0000313" key="2">
    <source>
        <dbReference type="Proteomes" id="UP001163731"/>
    </source>
</evidence>
<accession>A0ABT3HYN5</accession>
<name>A0ABT3HYN5_9FLAO</name>
<dbReference type="Proteomes" id="UP001163731">
    <property type="component" value="Unassembled WGS sequence"/>
</dbReference>
<reference evidence="1" key="1">
    <citation type="submission" date="2022-10" db="EMBL/GenBank/DDBJ databases">
        <title>Chryseobacterium babae sp. nov. isolated from the gut of the beetle Oryctes rhinoceros, and Chryseobacterium kimseyorum sp. nov., isolated from a stick insect rearing cage.</title>
        <authorList>
            <person name="Shelomi M."/>
            <person name="Han C.-J."/>
            <person name="Chen W.-M."/>
            <person name="Chen H.-K."/>
            <person name="Liaw S.-J."/>
            <person name="Muhle E."/>
            <person name="Clermont D."/>
        </authorList>
    </citation>
    <scope>NUCLEOTIDE SEQUENCE</scope>
    <source>
        <strain evidence="1">09-1422</strain>
    </source>
</reference>
<dbReference type="EMBL" id="JAPDHW010000006">
    <property type="protein sequence ID" value="MCW3168919.1"/>
    <property type="molecule type" value="Genomic_DNA"/>
</dbReference>
<dbReference type="RefSeq" id="WP_264750101.1">
    <property type="nucleotide sequence ID" value="NZ_JAPDHW010000006.1"/>
</dbReference>
<evidence type="ECO:0008006" key="3">
    <source>
        <dbReference type="Google" id="ProtNLM"/>
    </source>
</evidence>
<organism evidence="1 2">
    <name type="scientific">Chryseobacterium kimseyorum</name>
    <dbReference type="NCBI Taxonomy" id="2984028"/>
    <lineage>
        <taxon>Bacteria</taxon>
        <taxon>Pseudomonadati</taxon>
        <taxon>Bacteroidota</taxon>
        <taxon>Flavobacteriia</taxon>
        <taxon>Flavobacteriales</taxon>
        <taxon>Weeksellaceae</taxon>
        <taxon>Chryseobacterium group</taxon>
        <taxon>Chryseobacterium</taxon>
    </lineage>
</organism>
<protein>
    <recommendedName>
        <fullName evidence="3">Terminase</fullName>
    </recommendedName>
</protein>
<keyword evidence="2" id="KW-1185">Reference proteome</keyword>
<gene>
    <name evidence="1" type="ORF">OMO38_10335</name>
</gene>
<sequence>MTKTELKEAKERYFMLSKMIKDSTYNSLENETTDQQKERIKKLLKPENYVEFFDYYFGINSGLPLADAPSSQFHHDSYQKVFKDNKIRQFREWYRGAAKSIHTNVGNILHLKENDELFFAVLIGANEGLSKILLSDVQMHLESNERIIKDFGAQLSYGNWADGEFQTKDGRFFKALGLNQPFRGLRFGQYRPDFASVDDCEDRDRAKRPDMVRKYGEKITGDLKKAFHKERGRLIIPNNYIVKDGLLDFLKEKFKDSKHLDISRVDLATKNITAEDARKRTDWEPSWPERYTRADVIDIVEDDDHYTSQREDFNNPIEEGKLFKADTIIHTRIAEHEQWDGILDHWDLSYSGPGDLKAGVLLGIKGIYLYVLEVFCQKCEINSAMEIRAQWVKKYLKKGYTVMGFFDATAAQKIVYTPIILQSAEDNKCPNVPIGLHQEGDKHNRIAAGVGNALFRKILFWDESLKIRSKQDYDLFMKWVLAFEKGMATGDDPADTLERAITLAQTYFGYSKEEGSHKPSFGKKKPRRL</sequence>
<comment type="caution">
    <text evidence="1">The sequence shown here is derived from an EMBL/GenBank/DDBJ whole genome shotgun (WGS) entry which is preliminary data.</text>
</comment>
<evidence type="ECO:0000313" key="1">
    <source>
        <dbReference type="EMBL" id="MCW3168919.1"/>
    </source>
</evidence>
<proteinExistence type="predicted"/>